<evidence type="ECO:0000313" key="2">
    <source>
        <dbReference type="Proteomes" id="UP001140087"/>
    </source>
</evidence>
<organism evidence="1 2">
    <name type="scientific">Coemansia helicoidea</name>
    <dbReference type="NCBI Taxonomy" id="1286919"/>
    <lineage>
        <taxon>Eukaryota</taxon>
        <taxon>Fungi</taxon>
        <taxon>Fungi incertae sedis</taxon>
        <taxon>Zoopagomycota</taxon>
        <taxon>Kickxellomycotina</taxon>
        <taxon>Kickxellomycetes</taxon>
        <taxon>Kickxellales</taxon>
        <taxon>Kickxellaceae</taxon>
        <taxon>Coemansia</taxon>
    </lineage>
</organism>
<keyword evidence="2" id="KW-1185">Reference proteome</keyword>
<dbReference type="EMBL" id="JANBUN010000368">
    <property type="protein sequence ID" value="KAJ2804320.1"/>
    <property type="molecule type" value="Genomic_DNA"/>
</dbReference>
<evidence type="ECO:0000313" key="1">
    <source>
        <dbReference type="EMBL" id="KAJ2804320.1"/>
    </source>
</evidence>
<name>A0ACC1LA46_9FUNG</name>
<proteinExistence type="predicted"/>
<reference evidence="1" key="1">
    <citation type="submission" date="2022-07" db="EMBL/GenBank/DDBJ databases">
        <title>Phylogenomic reconstructions and comparative analyses of Kickxellomycotina fungi.</title>
        <authorList>
            <person name="Reynolds N.K."/>
            <person name="Stajich J.E."/>
            <person name="Barry K."/>
            <person name="Grigoriev I.V."/>
            <person name="Crous P."/>
            <person name="Smith M.E."/>
        </authorList>
    </citation>
    <scope>NUCLEOTIDE SEQUENCE</scope>
    <source>
        <strain evidence="1">BCRC 34780</strain>
    </source>
</reference>
<comment type="caution">
    <text evidence="1">The sequence shown here is derived from an EMBL/GenBank/DDBJ whole genome shotgun (WGS) entry which is preliminary data.</text>
</comment>
<dbReference type="Proteomes" id="UP001140087">
    <property type="component" value="Unassembled WGS sequence"/>
</dbReference>
<protein>
    <submittedName>
        <fullName evidence="1">Uncharacterized protein</fullName>
    </submittedName>
</protein>
<sequence length="130" mass="15021">MARALVRALARTWAARGRRQFTARAPVAKGPDIEAMMRMLPPKPEPPSNDDCCLSGCEFCVWDLYDEDMRAYQKQAMEVRVALEAQGRPVPEQLRPEFLRDTVDPSMRAFLDMEREMAMRIQQERDDDDS</sequence>
<gene>
    <name evidence="1" type="ORF">H4R21_001691</name>
</gene>
<accession>A0ACC1LA46</accession>